<evidence type="ECO:0000256" key="1">
    <source>
        <dbReference type="SAM" id="SignalP"/>
    </source>
</evidence>
<comment type="caution">
    <text evidence="3">The sequence shown here is derived from an EMBL/GenBank/DDBJ whole genome shotgun (WGS) entry which is preliminary data.</text>
</comment>
<reference evidence="3 4" key="1">
    <citation type="journal article" date="2018" name="Syst. Appl. Microbiol.">
        <title>Abditibacterium utsteinense sp. nov., the first cultivated member of candidate phylum FBP, isolated from ice-free Antarctic soil samples.</title>
        <authorList>
            <person name="Tahon G."/>
            <person name="Tytgat B."/>
            <person name="Lebbe L."/>
            <person name="Carlier A."/>
            <person name="Willems A."/>
        </authorList>
    </citation>
    <scope>NUCLEOTIDE SEQUENCE [LARGE SCALE GENOMIC DNA]</scope>
    <source>
        <strain evidence="3 4">LMG 29911</strain>
    </source>
</reference>
<protein>
    <recommendedName>
        <fullName evidence="2">DUF547 domain-containing protein</fullName>
    </recommendedName>
</protein>
<dbReference type="EMBL" id="NIGF01000003">
    <property type="protein sequence ID" value="PQV64958.1"/>
    <property type="molecule type" value="Genomic_DNA"/>
</dbReference>
<organism evidence="3 4">
    <name type="scientific">Abditibacterium utsteinense</name>
    <dbReference type="NCBI Taxonomy" id="1960156"/>
    <lineage>
        <taxon>Bacteria</taxon>
        <taxon>Pseudomonadati</taxon>
        <taxon>Abditibacteriota</taxon>
        <taxon>Abditibacteriia</taxon>
        <taxon>Abditibacteriales</taxon>
        <taxon>Abditibacteriaceae</taxon>
        <taxon>Abditibacterium</taxon>
    </lineage>
</organism>
<dbReference type="RefSeq" id="WP_105482825.1">
    <property type="nucleotide sequence ID" value="NZ_NIGF01000003.1"/>
</dbReference>
<feature type="signal peptide" evidence="1">
    <location>
        <begin position="1"/>
        <end position="23"/>
    </location>
</feature>
<dbReference type="Pfam" id="PF04784">
    <property type="entry name" value="DUF547"/>
    <property type="match status" value="1"/>
</dbReference>
<sequence length="298" mass="32632">MKKIPFLVAAILGCGAVAPIAWAQEFVVPAKPPAKPAASLSETELRGLGEGIAFPYEKLERALAPNVNVEGAVFYAKLKGNNDLETFVRAVAIADMTRFPKWMNPPDPQDPKSTASLDRTPELTFLINAYNGLFFKAIADAYPVNSPAQIKGLDSAKTRRVAGKDVSFAELRRQIATIDPRALFALPDGTNAGPRASSKVYSYLGLGAQLNQAANAYVNDLSRVKSPLRLQNMVEVSPWLATVDEYFAPKTAKRKWNGVRNVLSSYTKRDSDQRYFAAGDYQINFSLENGSVNEQLSR</sequence>
<feature type="chain" id="PRO_5015578376" description="DUF547 domain-containing protein" evidence="1">
    <location>
        <begin position="24"/>
        <end position="298"/>
    </location>
</feature>
<evidence type="ECO:0000259" key="2">
    <source>
        <dbReference type="Pfam" id="PF04784"/>
    </source>
</evidence>
<name>A0A2S8SVY9_9BACT</name>
<dbReference type="InterPro" id="IPR006869">
    <property type="entry name" value="DUF547"/>
</dbReference>
<proteinExistence type="predicted"/>
<feature type="domain" description="DUF547" evidence="2">
    <location>
        <begin position="116"/>
        <end position="218"/>
    </location>
</feature>
<accession>A0A2S8SVY9</accession>
<keyword evidence="1" id="KW-0732">Signal</keyword>
<keyword evidence="4" id="KW-1185">Reference proteome</keyword>
<dbReference type="Proteomes" id="UP000237684">
    <property type="component" value="Unassembled WGS sequence"/>
</dbReference>
<dbReference type="OrthoDB" id="526867at2"/>
<dbReference type="InParanoid" id="A0A2S8SVY9"/>
<evidence type="ECO:0000313" key="3">
    <source>
        <dbReference type="EMBL" id="PQV64958.1"/>
    </source>
</evidence>
<gene>
    <name evidence="3" type="ORF">B1R32_103228</name>
</gene>
<evidence type="ECO:0000313" key="4">
    <source>
        <dbReference type="Proteomes" id="UP000237684"/>
    </source>
</evidence>
<dbReference type="AlphaFoldDB" id="A0A2S8SVY9"/>